<organism evidence="1 2">
    <name type="scientific">Thalassobacterium maritimum</name>
    <dbReference type="NCBI Taxonomy" id="3041265"/>
    <lineage>
        <taxon>Bacteria</taxon>
        <taxon>Pseudomonadati</taxon>
        <taxon>Verrucomicrobiota</taxon>
        <taxon>Opitutia</taxon>
        <taxon>Puniceicoccales</taxon>
        <taxon>Coraliomargaritaceae</taxon>
        <taxon>Thalassobacterium</taxon>
    </lineage>
</organism>
<proteinExistence type="predicted"/>
<dbReference type="Proteomes" id="UP001225316">
    <property type="component" value="Unassembled WGS sequence"/>
</dbReference>
<comment type="caution">
    <text evidence="1">The sequence shown here is derived from an EMBL/GenBank/DDBJ whole genome shotgun (WGS) entry which is preliminary data.</text>
</comment>
<dbReference type="EMBL" id="JARXHW010000006">
    <property type="protein sequence ID" value="MDQ8206724.1"/>
    <property type="molecule type" value="Genomic_DNA"/>
</dbReference>
<evidence type="ECO:0000313" key="2">
    <source>
        <dbReference type="Proteomes" id="UP001225316"/>
    </source>
</evidence>
<sequence length="406" mass="46940">MSEYQAYYFARAERPLSGSELEAVEALSSHITVNAHSAFVDYHYGDFKHNPQQVLEERFDVLVYYANWGAQIVAFRFDQAAVDLERLQRYGLDESLTVYTTDKDVIFWAEFNDDYGNGEDYDLEYEGDAIVKLYRAVIQGDDRPLFLLWLAAMCDNGYDEDRMPIPAGLQDLNSELKDLVDFIHIDQAQIAVAAQQNNAPAAKHVSARKINYAQYLDQLSQDQKTHYLKQLLTGDPHIVRADLIKELHPHIPKPKTASKTDSEPALTFLELENLAEKWRELKRQEHEAQRVAERRAYFERLEAEVQKLWQKARKLIELKQPKTYEQATEILYALKCLAIEKNDLAAYTTRVEKLTTAYPRLSSLRPRLEAAGLLTFDESEKGVRFGNSQSSWQEAHPADWLFNFNY</sequence>
<reference evidence="1 2" key="1">
    <citation type="submission" date="2023-04" db="EMBL/GenBank/DDBJ databases">
        <title>A novel bacteria isolated from coastal sediment.</title>
        <authorList>
            <person name="Liu X.-J."/>
            <person name="Du Z.-J."/>
        </authorList>
    </citation>
    <scope>NUCLEOTIDE SEQUENCE [LARGE SCALE GENOMIC DNA]</scope>
    <source>
        <strain evidence="1 2">SDUM461003</strain>
    </source>
</reference>
<protein>
    <submittedName>
        <fullName evidence="1">Uncharacterized protein</fullName>
    </submittedName>
</protein>
<accession>A0ABU1AU07</accession>
<evidence type="ECO:0000313" key="1">
    <source>
        <dbReference type="EMBL" id="MDQ8206724.1"/>
    </source>
</evidence>
<keyword evidence="2" id="KW-1185">Reference proteome</keyword>
<name>A0ABU1AU07_9BACT</name>
<dbReference type="RefSeq" id="WP_308948838.1">
    <property type="nucleotide sequence ID" value="NZ_JARXHW010000006.1"/>
</dbReference>
<gene>
    <name evidence="1" type="ORF">QEH52_04335</name>
</gene>